<gene>
    <name evidence="2" type="ORF">AVDCRST_MAG68-3218</name>
</gene>
<protein>
    <submittedName>
        <fullName evidence="2">Uncharacterized protein</fullName>
    </submittedName>
</protein>
<feature type="non-terminal residue" evidence="2">
    <location>
        <position position="242"/>
    </location>
</feature>
<name>A0A6J4LYJ8_9BACT</name>
<feature type="compositionally biased region" description="Basic residues" evidence="1">
    <location>
        <begin position="67"/>
        <end position="82"/>
    </location>
</feature>
<feature type="region of interest" description="Disordered" evidence="1">
    <location>
        <begin position="16"/>
        <end position="242"/>
    </location>
</feature>
<accession>A0A6J4LYJ8</accession>
<sequence>EGGRAAVDAAALLRGAGVVELPHPDRHGTGVRAGTRTARSARGRPGGAGRRHRPPRGAFQQPPVPGHRGRRRPRAPGGRRRSPRDGGALQGSAARLAGHPGRPAGVGRVAPRLRAARGGAAGGRGGVVGGAGGLPARPQRAAPVAAGVGAAGGAARRAGGGAGAARISPAAAGGGGVGGRGGAGGVRGGGAGGRPGRGAGAAGPGGRRGGRRPVDEDARAHGHRGGAPGNDGRGDPPRAHTL</sequence>
<feature type="non-terminal residue" evidence="2">
    <location>
        <position position="1"/>
    </location>
</feature>
<feature type="compositionally biased region" description="Low complexity" evidence="1">
    <location>
        <begin position="134"/>
        <end position="157"/>
    </location>
</feature>
<reference evidence="2" key="1">
    <citation type="submission" date="2020-02" db="EMBL/GenBank/DDBJ databases">
        <authorList>
            <person name="Meier V. D."/>
        </authorList>
    </citation>
    <scope>NUCLEOTIDE SEQUENCE</scope>
    <source>
        <strain evidence="2">AVDCRST_MAG68</strain>
    </source>
</reference>
<feature type="compositionally biased region" description="Gly residues" evidence="1">
    <location>
        <begin position="172"/>
        <end position="207"/>
    </location>
</feature>
<evidence type="ECO:0000256" key="1">
    <source>
        <dbReference type="SAM" id="MobiDB-lite"/>
    </source>
</evidence>
<feature type="compositionally biased region" description="Gly residues" evidence="1">
    <location>
        <begin position="119"/>
        <end position="133"/>
    </location>
</feature>
<dbReference type="EMBL" id="CADCTW010000155">
    <property type="protein sequence ID" value="CAA9344962.1"/>
    <property type="molecule type" value="Genomic_DNA"/>
</dbReference>
<feature type="compositionally biased region" description="Low complexity" evidence="1">
    <location>
        <begin position="105"/>
        <end position="118"/>
    </location>
</feature>
<feature type="compositionally biased region" description="Basic and acidic residues" evidence="1">
    <location>
        <begin position="232"/>
        <end position="242"/>
    </location>
</feature>
<dbReference type="AlphaFoldDB" id="A0A6J4LYJ8"/>
<feature type="compositionally biased region" description="Low complexity" evidence="1">
    <location>
        <begin position="30"/>
        <end position="40"/>
    </location>
</feature>
<organism evidence="2">
    <name type="scientific">uncultured Gemmatimonadota bacterium</name>
    <dbReference type="NCBI Taxonomy" id="203437"/>
    <lineage>
        <taxon>Bacteria</taxon>
        <taxon>Pseudomonadati</taxon>
        <taxon>Gemmatimonadota</taxon>
        <taxon>environmental samples</taxon>
    </lineage>
</organism>
<evidence type="ECO:0000313" key="2">
    <source>
        <dbReference type="EMBL" id="CAA9344962.1"/>
    </source>
</evidence>
<proteinExistence type="predicted"/>